<feature type="region of interest" description="Disordered" evidence="4">
    <location>
        <begin position="1"/>
        <end position="22"/>
    </location>
</feature>
<accession>A0A4P6JL03</accession>
<dbReference type="PANTHER" id="PTHR46796:SF6">
    <property type="entry name" value="ARAC SUBFAMILY"/>
    <property type="match status" value="1"/>
</dbReference>
<keyword evidence="1" id="KW-0805">Transcription regulation</keyword>
<evidence type="ECO:0000256" key="2">
    <source>
        <dbReference type="ARBA" id="ARBA00023125"/>
    </source>
</evidence>
<dbReference type="Proteomes" id="UP000290365">
    <property type="component" value="Chromosome"/>
</dbReference>
<keyword evidence="3" id="KW-0804">Transcription</keyword>
<dbReference type="AlphaFoldDB" id="A0A4P6JL03"/>
<dbReference type="OrthoDB" id="2060755at2"/>
<evidence type="ECO:0000256" key="4">
    <source>
        <dbReference type="SAM" id="MobiDB-lite"/>
    </source>
</evidence>
<organism evidence="6 7">
    <name type="scientific">Ktedonosporobacter rubrisoli</name>
    <dbReference type="NCBI Taxonomy" id="2509675"/>
    <lineage>
        <taxon>Bacteria</taxon>
        <taxon>Bacillati</taxon>
        <taxon>Chloroflexota</taxon>
        <taxon>Ktedonobacteria</taxon>
        <taxon>Ktedonobacterales</taxon>
        <taxon>Ktedonosporobacteraceae</taxon>
        <taxon>Ktedonosporobacter</taxon>
    </lineage>
</organism>
<reference evidence="6 7" key="1">
    <citation type="submission" date="2019-01" db="EMBL/GenBank/DDBJ databases">
        <title>Ktedonosporobacter rubrisoli SCAWS-G2.</title>
        <authorList>
            <person name="Huang Y."/>
            <person name="Yan B."/>
        </authorList>
    </citation>
    <scope>NUCLEOTIDE SEQUENCE [LARGE SCALE GENOMIC DNA]</scope>
    <source>
        <strain evidence="6 7">SCAWS-G2</strain>
    </source>
</reference>
<name>A0A4P6JL03_KTERU</name>
<dbReference type="GO" id="GO:0003700">
    <property type="term" value="F:DNA-binding transcription factor activity"/>
    <property type="evidence" value="ECO:0007669"/>
    <property type="project" value="InterPro"/>
</dbReference>
<evidence type="ECO:0000256" key="1">
    <source>
        <dbReference type="ARBA" id="ARBA00023015"/>
    </source>
</evidence>
<sequence length="313" mass="34974">MPEKLPISQEGATKASDNAPPLPKLLASSQELGWEGIAVQAYHEPAELEWSGPGSPDSSLILVARGSLHMEHRPVNGSWSGKSFYQGDLLLQPGVTTASELHWKGLSSEPLHLLYIHLSQELLSRTAQELTKHDPARLDLIGHAGFHDPLLSQLALALWRELEQSAPAGKLYGQAAAQMLAVHLLRHYTAFSIDIQERSQGFTPRQMNHLVDFILAHLSENLSLETLAQQVGFSPYHFARLFQETTGKSPHQFVKQQRIERAKKLLRETDVPLAQVALESGFSNQSHLTRVFKHHLNLTPRVYRHDRSISAPF</sequence>
<evidence type="ECO:0000259" key="5">
    <source>
        <dbReference type="PROSITE" id="PS01124"/>
    </source>
</evidence>
<dbReference type="PROSITE" id="PS00041">
    <property type="entry name" value="HTH_ARAC_FAMILY_1"/>
    <property type="match status" value="1"/>
</dbReference>
<dbReference type="SMART" id="SM00342">
    <property type="entry name" value="HTH_ARAC"/>
    <property type="match status" value="1"/>
</dbReference>
<dbReference type="SUPFAM" id="SSF46689">
    <property type="entry name" value="Homeodomain-like"/>
    <property type="match status" value="2"/>
</dbReference>
<dbReference type="InterPro" id="IPR009057">
    <property type="entry name" value="Homeodomain-like_sf"/>
</dbReference>
<dbReference type="PANTHER" id="PTHR46796">
    <property type="entry name" value="HTH-TYPE TRANSCRIPTIONAL ACTIVATOR RHAS-RELATED"/>
    <property type="match status" value="1"/>
</dbReference>
<dbReference type="GO" id="GO:0043565">
    <property type="term" value="F:sequence-specific DNA binding"/>
    <property type="evidence" value="ECO:0007669"/>
    <property type="project" value="InterPro"/>
</dbReference>
<dbReference type="Gene3D" id="1.10.10.60">
    <property type="entry name" value="Homeodomain-like"/>
    <property type="match status" value="2"/>
</dbReference>
<evidence type="ECO:0000256" key="3">
    <source>
        <dbReference type="ARBA" id="ARBA00023163"/>
    </source>
</evidence>
<dbReference type="EMBL" id="CP035758">
    <property type="protein sequence ID" value="QBD75753.1"/>
    <property type="molecule type" value="Genomic_DNA"/>
</dbReference>
<protein>
    <submittedName>
        <fullName evidence="6">AraC family transcriptional regulator</fullName>
    </submittedName>
</protein>
<dbReference type="KEGG" id="kbs:EPA93_06925"/>
<evidence type="ECO:0000313" key="7">
    <source>
        <dbReference type="Proteomes" id="UP000290365"/>
    </source>
</evidence>
<dbReference type="InterPro" id="IPR018060">
    <property type="entry name" value="HTH_AraC"/>
</dbReference>
<dbReference type="PROSITE" id="PS01124">
    <property type="entry name" value="HTH_ARAC_FAMILY_2"/>
    <property type="match status" value="1"/>
</dbReference>
<proteinExistence type="predicted"/>
<gene>
    <name evidence="6" type="ORF">EPA93_06925</name>
</gene>
<keyword evidence="2" id="KW-0238">DNA-binding</keyword>
<dbReference type="RefSeq" id="WP_129886350.1">
    <property type="nucleotide sequence ID" value="NZ_CP035758.1"/>
</dbReference>
<evidence type="ECO:0000313" key="6">
    <source>
        <dbReference type="EMBL" id="QBD75753.1"/>
    </source>
</evidence>
<keyword evidence="7" id="KW-1185">Reference proteome</keyword>
<dbReference type="InterPro" id="IPR018062">
    <property type="entry name" value="HTH_AraC-typ_CS"/>
</dbReference>
<dbReference type="Pfam" id="PF12833">
    <property type="entry name" value="HTH_18"/>
    <property type="match status" value="1"/>
</dbReference>
<dbReference type="InterPro" id="IPR050204">
    <property type="entry name" value="AraC_XylS_family_regulators"/>
</dbReference>
<feature type="domain" description="HTH araC/xylS-type" evidence="5">
    <location>
        <begin position="208"/>
        <end position="306"/>
    </location>
</feature>